<comment type="catalytic activity">
    <reaction evidence="12">
        <text>Preferential cleavage: (Ac)2-L-Lys-D-Ala-|-D-Ala. Also transpeptidation of peptidyl-alanyl moieties that are N-acyl substituents of D-alanine.</text>
        <dbReference type="EC" id="3.4.16.4"/>
    </reaction>
</comment>
<dbReference type="InterPro" id="IPR015956">
    <property type="entry name" value="Peniciliin-bd_prot_C_sf"/>
</dbReference>
<organism evidence="18 19">
    <name type="scientific">Sulfuricaulis limicola</name>
    <dbReference type="NCBI Taxonomy" id="1620215"/>
    <lineage>
        <taxon>Bacteria</taxon>
        <taxon>Pseudomonadati</taxon>
        <taxon>Pseudomonadota</taxon>
        <taxon>Gammaproteobacteria</taxon>
        <taxon>Acidiferrobacterales</taxon>
        <taxon>Acidiferrobacteraceae</taxon>
        <taxon>Sulfuricaulis</taxon>
    </lineage>
</organism>
<keyword evidence="11" id="KW-0961">Cell wall biogenesis/degradation</keyword>
<keyword evidence="6" id="KW-0645">Protease</keyword>
<dbReference type="InterPro" id="IPR001967">
    <property type="entry name" value="Peptidase_S11_N"/>
</dbReference>
<dbReference type="KEGG" id="slim:SCL_0205"/>
<dbReference type="InterPro" id="IPR018044">
    <property type="entry name" value="Peptidase_S11"/>
</dbReference>
<keyword evidence="8" id="KW-0378">Hydrolase</keyword>
<evidence type="ECO:0000256" key="7">
    <source>
        <dbReference type="ARBA" id="ARBA00022729"/>
    </source>
</evidence>
<evidence type="ECO:0000256" key="14">
    <source>
        <dbReference type="PIRSR" id="PIRSR618044-2"/>
    </source>
</evidence>
<evidence type="ECO:0000313" key="19">
    <source>
        <dbReference type="Proteomes" id="UP000243180"/>
    </source>
</evidence>
<dbReference type="Gene3D" id="2.60.410.10">
    <property type="entry name" value="D-Ala-D-Ala carboxypeptidase, C-terminal domain"/>
    <property type="match status" value="1"/>
</dbReference>
<protein>
    <recommendedName>
        <fullName evidence="4">serine-type D-Ala-D-Ala carboxypeptidase</fullName>
        <ecNumber evidence="4">3.4.16.4</ecNumber>
    </recommendedName>
</protein>
<comment type="function">
    <text evidence="1">Removes C-terminal D-alanyl residues from sugar-peptide cell wall precursors.</text>
</comment>
<dbReference type="FunCoup" id="A0A1B4XCH6">
    <property type="interactions" value="459"/>
</dbReference>
<feature type="chain" id="PRO_5008572264" description="serine-type D-Ala-D-Ala carboxypeptidase" evidence="16">
    <location>
        <begin position="25"/>
        <end position="381"/>
    </location>
</feature>
<dbReference type="GO" id="GO:0006508">
    <property type="term" value="P:proteolysis"/>
    <property type="evidence" value="ECO:0007669"/>
    <property type="project" value="UniProtKB-KW"/>
</dbReference>
<name>A0A1B4XCH6_9GAMM</name>
<evidence type="ECO:0000256" key="11">
    <source>
        <dbReference type="ARBA" id="ARBA00023316"/>
    </source>
</evidence>
<evidence type="ECO:0000256" key="15">
    <source>
        <dbReference type="RuleBase" id="RU004016"/>
    </source>
</evidence>
<keyword evidence="19" id="KW-1185">Reference proteome</keyword>
<evidence type="ECO:0000256" key="3">
    <source>
        <dbReference type="ARBA" id="ARBA00007164"/>
    </source>
</evidence>
<evidence type="ECO:0000256" key="10">
    <source>
        <dbReference type="ARBA" id="ARBA00022984"/>
    </source>
</evidence>
<gene>
    <name evidence="18" type="ORF">SCL_0205</name>
</gene>
<feature type="binding site" evidence="14">
    <location>
        <position position="225"/>
    </location>
    <ligand>
        <name>substrate</name>
    </ligand>
</feature>
<evidence type="ECO:0000256" key="9">
    <source>
        <dbReference type="ARBA" id="ARBA00022960"/>
    </source>
</evidence>
<dbReference type="PANTHER" id="PTHR21581">
    <property type="entry name" value="D-ALANYL-D-ALANINE CARBOXYPEPTIDASE"/>
    <property type="match status" value="1"/>
</dbReference>
<evidence type="ECO:0000256" key="12">
    <source>
        <dbReference type="ARBA" id="ARBA00034000"/>
    </source>
</evidence>
<dbReference type="GO" id="GO:0071555">
    <property type="term" value="P:cell wall organization"/>
    <property type="evidence" value="ECO:0007669"/>
    <property type="project" value="UniProtKB-KW"/>
</dbReference>
<dbReference type="GO" id="GO:0008360">
    <property type="term" value="P:regulation of cell shape"/>
    <property type="evidence" value="ECO:0007669"/>
    <property type="project" value="UniProtKB-KW"/>
</dbReference>
<dbReference type="Gene3D" id="3.40.710.10">
    <property type="entry name" value="DD-peptidase/beta-lactamase superfamily"/>
    <property type="match status" value="1"/>
</dbReference>
<dbReference type="InterPro" id="IPR012907">
    <property type="entry name" value="Peptidase_S11_C"/>
</dbReference>
<dbReference type="PANTHER" id="PTHR21581:SF6">
    <property type="entry name" value="TRAFFICKING PROTEIN PARTICLE COMPLEX SUBUNIT 12"/>
    <property type="match status" value="1"/>
</dbReference>
<keyword evidence="9" id="KW-0133">Cell shape</keyword>
<comment type="pathway">
    <text evidence="2">Cell wall biogenesis; peptidoglycan biosynthesis.</text>
</comment>
<dbReference type="AlphaFoldDB" id="A0A1B4XCH6"/>
<dbReference type="Pfam" id="PF00768">
    <property type="entry name" value="Peptidase_S11"/>
    <property type="match status" value="1"/>
</dbReference>
<keyword evidence="10" id="KW-0573">Peptidoglycan synthesis</keyword>
<feature type="active site" description="Proton acceptor" evidence="13">
    <location>
        <position position="66"/>
    </location>
</feature>
<dbReference type="GO" id="GO:0009252">
    <property type="term" value="P:peptidoglycan biosynthetic process"/>
    <property type="evidence" value="ECO:0007669"/>
    <property type="project" value="UniProtKB-UniPathway"/>
</dbReference>
<evidence type="ECO:0000256" key="16">
    <source>
        <dbReference type="SAM" id="SignalP"/>
    </source>
</evidence>
<proteinExistence type="inferred from homology"/>
<feature type="domain" description="Peptidase S11 D-Ala-D-Ala carboxypeptidase A C-terminal" evidence="17">
    <location>
        <begin position="275"/>
        <end position="365"/>
    </location>
</feature>
<dbReference type="Proteomes" id="UP000243180">
    <property type="component" value="Chromosome"/>
</dbReference>
<dbReference type="EC" id="3.4.16.4" evidence="4"/>
<evidence type="ECO:0000256" key="1">
    <source>
        <dbReference type="ARBA" id="ARBA00003217"/>
    </source>
</evidence>
<evidence type="ECO:0000259" key="17">
    <source>
        <dbReference type="SMART" id="SM00936"/>
    </source>
</evidence>
<dbReference type="SMART" id="SM00936">
    <property type="entry name" value="PBP5_C"/>
    <property type="match status" value="1"/>
</dbReference>
<dbReference type="EMBL" id="AP014879">
    <property type="protein sequence ID" value="BAV32527.1"/>
    <property type="molecule type" value="Genomic_DNA"/>
</dbReference>
<evidence type="ECO:0000256" key="13">
    <source>
        <dbReference type="PIRSR" id="PIRSR618044-1"/>
    </source>
</evidence>
<evidence type="ECO:0000256" key="4">
    <source>
        <dbReference type="ARBA" id="ARBA00012448"/>
    </source>
</evidence>
<evidence type="ECO:0000256" key="2">
    <source>
        <dbReference type="ARBA" id="ARBA00004752"/>
    </source>
</evidence>
<comment type="similarity">
    <text evidence="3 15">Belongs to the peptidase S11 family.</text>
</comment>
<evidence type="ECO:0000256" key="8">
    <source>
        <dbReference type="ARBA" id="ARBA00022801"/>
    </source>
</evidence>
<evidence type="ECO:0000256" key="5">
    <source>
        <dbReference type="ARBA" id="ARBA00022645"/>
    </source>
</evidence>
<dbReference type="InterPro" id="IPR012338">
    <property type="entry name" value="Beta-lactam/transpept-like"/>
</dbReference>
<evidence type="ECO:0000313" key="18">
    <source>
        <dbReference type="EMBL" id="BAV32527.1"/>
    </source>
</evidence>
<feature type="active site" evidence="13">
    <location>
        <position position="123"/>
    </location>
</feature>
<evidence type="ECO:0000256" key="6">
    <source>
        <dbReference type="ARBA" id="ARBA00022670"/>
    </source>
</evidence>
<dbReference type="Pfam" id="PF07943">
    <property type="entry name" value="PBP5_C"/>
    <property type="match status" value="1"/>
</dbReference>
<dbReference type="PRINTS" id="PR00725">
    <property type="entry name" value="DADACBPTASE1"/>
</dbReference>
<dbReference type="SUPFAM" id="SSF56601">
    <property type="entry name" value="beta-lactamase/transpeptidase-like"/>
    <property type="match status" value="1"/>
</dbReference>
<dbReference type="UniPathway" id="UPA00219"/>
<keyword evidence="7 16" id="KW-0732">Signal</keyword>
<feature type="signal peptide" evidence="16">
    <location>
        <begin position="1"/>
        <end position="24"/>
    </location>
</feature>
<keyword evidence="5 18" id="KW-0121">Carboxypeptidase</keyword>
<dbReference type="SUPFAM" id="SSF69189">
    <property type="entry name" value="Penicillin-binding protein associated domain"/>
    <property type="match status" value="1"/>
</dbReference>
<reference evidence="18 19" key="1">
    <citation type="submission" date="2015-05" db="EMBL/GenBank/DDBJ databases">
        <title>Complete genome sequence of a sulfur-oxidizing gammaproteobacterium strain HA5.</title>
        <authorList>
            <person name="Miura A."/>
            <person name="Kojima H."/>
            <person name="Fukui M."/>
        </authorList>
    </citation>
    <scope>NUCLEOTIDE SEQUENCE [LARGE SCALE GENOMIC DNA]</scope>
    <source>
        <strain evidence="18 19">HA5</strain>
    </source>
</reference>
<dbReference type="GO" id="GO:0009002">
    <property type="term" value="F:serine-type D-Ala-D-Ala carboxypeptidase activity"/>
    <property type="evidence" value="ECO:0007669"/>
    <property type="project" value="UniProtKB-EC"/>
</dbReference>
<dbReference type="InterPro" id="IPR037167">
    <property type="entry name" value="Peptidase_S11_C_sf"/>
</dbReference>
<dbReference type="InParanoid" id="A0A1B4XCH6"/>
<feature type="active site" description="Acyl-ester intermediate" evidence="13">
    <location>
        <position position="63"/>
    </location>
</feature>
<accession>A0A1B4XCH6</accession>
<sequence>MNPVHSLLFYTAFVCLLCSRVAVAAPPEIPPPEIAAPAWVLMDHHSGQVLAERNGDKALAPASLTKLMTAYVLFAKLKAGKLRLDDDVAISPQAVKTNGARLFLRPGTTARAEELLRGMIVVSANDAAVALAEHAAKNEASFVMEMNLAARALGLEKTSFVNATGQDEPGQVSTAHDLARLTSALIRDFPEYYGWFALKELTYLDITQHNHNALLWRDPHVDGVKTGHTRGAGFCLSASANRDGMRLIATVLGARDDAARVSAGQKLLEHGFRHFETRLLYAADVPALRVRLWMGDQSMLPLGVRQNLFLTLPRGWHEKLHARLVVRQELAAPVQQGQVMGTLALDLDRQPYAEYPLVALQAIGTGNILQRTIDRVQLWLQ</sequence>